<evidence type="ECO:0000313" key="2">
    <source>
        <dbReference type="EMBL" id="MFH4982642.1"/>
    </source>
</evidence>
<dbReference type="EMBL" id="JBGFUD010009758">
    <property type="protein sequence ID" value="MFH4982642.1"/>
    <property type="molecule type" value="Genomic_DNA"/>
</dbReference>
<keyword evidence="3" id="KW-1185">Reference proteome</keyword>
<feature type="region of interest" description="Disordered" evidence="1">
    <location>
        <begin position="129"/>
        <end position="148"/>
    </location>
</feature>
<proteinExistence type="predicted"/>
<feature type="compositionally biased region" description="Polar residues" evidence="1">
    <location>
        <begin position="69"/>
        <end position="78"/>
    </location>
</feature>
<feature type="compositionally biased region" description="Basic and acidic residues" evidence="1">
    <location>
        <begin position="132"/>
        <end position="144"/>
    </location>
</feature>
<evidence type="ECO:0000256" key="1">
    <source>
        <dbReference type="SAM" id="MobiDB-lite"/>
    </source>
</evidence>
<protein>
    <submittedName>
        <fullName evidence="2">Uncharacterized protein</fullName>
    </submittedName>
</protein>
<reference evidence="2 3" key="1">
    <citation type="submission" date="2024-08" db="EMBL/GenBank/DDBJ databases">
        <title>Gnathostoma spinigerum genome.</title>
        <authorList>
            <person name="Gonzalez-Bertolin B."/>
            <person name="Monzon S."/>
            <person name="Zaballos A."/>
            <person name="Jimenez P."/>
            <person name="Dekumyoy P."/>
            <person name="Varona S."/>
            <person name="Cuesta I."/>
            <person name="Sumanam S."/>
            <person name="Adisakwattana P."/>
            <person name="Gasser R.B."/>
            <person name="Hernandez-Gonzalez A."/>
            <person name="Young N.D."/>
            <person name="Perteguer M.J."/>
        </authorList>
    </citation>
    <scope>NUCLEOTIDE SEQUENCE [LARGE SCALE GENOMIC DNA]</scope>
    <source>
        <strain evidence="2">AL3</strain>
        <tissue evidence="2">Liver</tissue>
    </source>
</reference>
<comment type="caution">
    <text evidence="2">The sequence shown here is derived from an EMBL/GenBank/DDBJ whole genome shotgun (WGS) entry which is preliminary data.</text>
</comment>
<accession>A0ABD6F0N1</accession>
<feature type="region of interest" description="Disordered" evidence="1">
    <location>
        <begin position="62"/>
        <end position="84"/>
    </location>
</feature>
<organism evidence="2 3">
    <name type="scientific">Gnathostoma spinigerum</name>
    <dbReference type="NCBI Taxonomy" id="75299"/>
    <lineage>
        <taxon>Eukaryota</taxon>
        <taxon>Metazoa</taxon>
        <taxon>Ecdysozoa</taxon>
        <taxon>Nematoda</taxon>
        <taxon>Chromadorea</taxon>
        <taxon>Rhabditida</taxon>
        <taxon>Spirurina</taxon>
        <taxon>Gnathostomatomorpha</taxon>
        <taxon>Gnathostomatoidea</taxon>
        <taxon>Gnathostomatidae</taxon>
        <taxon>Gnathostoma</taxon>
    </lineage>
</organism>
<gene>
    <name evidence="2" type="ORF">AB6A40_009351</name>
</gene>
<feature type="compositionally biased region" description="Polar residues" evidence="1">
    <location>
        <begin position="169"/>
        <end position="181"/>
    </location>
</feature>
<dbReference type="AlphaFoldDB" id="A0ABD6F0N1"/>
<sequence length="255" mass="28343">MPVYLIAKFSIAVDTTDDISQSPSCSANPYFNGRRRRMSLLQSLRYQNKQLADSGFIYHPSDASARESVPSQGPSRSPISEKDLQNLTRLHEFTLSKVSSTISEEQDTNTSRSSFMKLKAKTRALFARNLRRRSESTNGRRDSGISRTIELDEDRATYASIDRMAKANGQRTSPSTNDSGRGSQGRIAETINNTSGGDSESIRDADVILEEGSPSESRCPPSHSATYYRRSSASFSPYCVEFTLRSGKILRKQCL</sequence>
<feature type="region of interest" description="Disordered" evidence="1">
    <location>
        <begin position="164"/>
        <end position="202"/>
    </location>
</feature>
<name>A0ABD6F0N1_9BILA</name>
<dbReference type="Proteomes" id="UP001608902">
    <property type="component" value="Unassembled WGS sequence"/>
</dbReference>
<evidence type="ECO:0000313" key="3">
    <source>
        <dbReference type="Proteomes" id="UP001608902"/>
    </source>
</evidence>